<dbReference type="InterPro" id="IPR043461">
    <property type="entry name" value="LpxH-like"/>
</dbReference>
<proteinExistence type="predicted"/>
<dbReference type="GO" id="GO:0046872">
    <property type="term" value="F:metal ion binding"/>
    <property type="evidence" value="ECO:0007669"/>
    <property type="project" value="UniProtKB-KW"/>
</dbReference>
<keyword evidence="4 8" id="KW-0378">Hydrolase</keyword>
<dbReference type="PANTHER" id="PTHR34990:SF1">
    <property type="entry name" value="UDP-2,3-DIACYLGLUCOSAMINE HYDROLASE"/>
    <property type="match status" value="1"/>
</dbReference>
<organism evidence="8 9">
    <name type="scientific">Trichlorobacter thiogenes</name>
    <dbReference type="NCBI Taxonomy" id="115783"/>
    <lineage>
        <taxon>Bacteria</taxon>
        <taxon>Pseudomonadati</taxon>
        <taxon>Thermodesulfobacteriota</taxon>
        <taxon>Desulfuromonadia</taxon>
        <taxon>Geobacterales</taxon>
        <taxon>Geobacteraceae</taxon>
        <taxon>Trichlorobacter</taxon>
    </lineage>
</organism>
<accession>A0A1T4NSS7</accession>
<keyword evidence="2" id="KW-0997">Cell inner membrane</keyword>
<keyword evidence="5" id="KW-0472">Membrane</keyword>
<dbReference type="AlphaFoldDB" id="A0A1T4NSS7"/>
<dbReference type="Gene3D" id="3.60.21.10">
    <property type="match status" value="1"/>
</dbReference>
<name>A0A1T4NSS7_9BACT</name>
<dbReference type="GO" id="GO:0009245">
    <property type="term" value="P:lipid A biosynthetic process"/>
    <property type="evidence" value="ECO:0007669"/>
    <property type="project" value="TreeGrafter"/>
</dbReference>
<evidence type="ECO:0000256" key="2">
    <source>
        <dbReference type="ARBA" id="ARBA00022519"/>
    </source>
</evidence>
<dbReference type="RefSeq" id="WP_078790019.1">
    <property type="nucleotide sequence ID" value="NZ_FUWR01000008.1"/>
</dbReference>
<dbReference type="InterPro" id="IPR029052">
    <property type="entry name" value="Metallo-depent_PP-like"/>
</dbReference>
<evidence type="ECO:0000256" key="4">
    <source>
        <dbReference type="ARBA" id="ARBA00022801"/>
    </source>
</evidence>
<dbReference type="Pfam" id="PF00149">
    <property type="entry name" value="Metallophos"/>
    <property type="match status" value="1"/>
</dbReference>
<dbReference type="GO" id="GO:0008758">
    <property type="term" value="F:UDP-2,3-diacylglucosamine hydrolase activity"/>
    <property type="evidence" value="ECO:0007669"/>
    <property type="project" value="TreeGrafter"/>
</dbReference>
<evidence type="ECO:0000259" key="7">
    <source>
        <dbReference type="Pfam" id="PF00149"/>
    </source>
</evidence>
<keyword evidence="1" id="KW-1003">Cell membrane</keyword>
<evidence type="ECO:0000256" key="1">
    <source>
        <dbReference type="ARBA" id="ARBA00022475"/>
    </source>
</evidence>
<dbReference type="SUPFAM" id="SSF56300">
    <property type="entry name" value="Metallo-dependent phosphatases"/>
    <property type="match status" value="1"/>
</dbReference>
<dbReference type="EMBL" id="FUWR01000008">
    <property type="protein sequence ID" value="SJZ82311.1"/>
    <property type="molecule type" value="Genomic_DNA"/>
</dbReference>
<dbReference type="Proteomes" id="UP000190102">
    <property type="component" value="Unassembled WGS sequence"/>
</dbReference>
<feature type="domain" description="Calcineurin-like phosphoesterase" evidence="7">
    <location>
        <begin position="1"/>
        <end position="201"/>
    </location>
</feature>
<gene>
    <name evidence="8" type="ORF">SAMN02745119_01717</name>
</gene>
<dbReference type="InterPro" id="IPR004843">
    <property type="entry name" value="Calcineurin-like_PHP"/>
</dbReference>
<evidence type="ECO:0000313" key="9">
    <source>
        <dbReference type="Proteomes" id="UP000190102"/>
    </source>
</evidence>
<dbReference type="OrthoDB" id="270739at2"/>
<keyword evidence="3" id="KW-0479">Metal-binding</keyword>
<dbReference type="STRING" id="115783.SAMN02745119_01717"/>
<evidence type="ECO:0000256" key="5">
    <source>
        <dbReference type="ARBA" id="ARBA00023136"/>
    </source>
</evidence>
<dbReference type="PANTHER" id="PTHR34990">
    <property type="entry name" value="UDP-2,3-DIACYLGLUCOSAMINE HYDROLASE-RELATED"/>
    <property type="match status" value="1"/>
</dbReference>
<evidence type="ECO:0000313" key="8">
    <source>
        <dbReference type="EMBL" id="SJZ82311.1"/>
    </source>
</evidence>
<reference evidence="9" key="1">
    <citation type="submission" date="2017-02" db="EMBL/GenBank/DDBJ databases">
        <authorList>
            <person name="Varghese N."/>
            <person name="Submissions S."/>
        </authorList>
    </citation>
    <scope>NUCLEOTIDE SEQUENCE [LARGE SCALE GENOMIC DNA]</scope>
    <source>
        <strain evidence="9">ATCC BAA-34</strain>
    </source>
</reference>
<dbReference type="CDD" id="cd07398">
    <property type="entry name" value="MPP_YbbF-LpxH"/>
    <property type="match status" value="1"/>
</dbReference>
<keyword evidence="9" id="KW-1185">Reference proteome</keyword>
<protein>
    <submittedName>
        <fullName evidence="8">UDP-2,3-diacylglucosamine hydrolase</fullName>
    </submittedName>
</protein>
<sequence>MRTIFLADAHLHHPDDANYRLLLRFIQSLQGTADTLCILGDLFDFRVGLPALAFDEQEPLLKALEQLHAAGTRLIWLEGNHDFQLGADLAARLGAEIYPGPVLLELQGKQVFLCHGDLINKADWRYRLLYRTLRSRVTLQIGRMLPASAVQGLRSRLQRSSKGRYHKDRKRWDYSSMIRSYAASIHAQGADALVLGHFHQPFIDQQQDFSLVSLGDWISHYSYAELVDGSFRLLTYPA</sequence>
<keyword evidence="6" id="KW-0464">Manganese</keyword>
<evidence type="ECO:0000256" key="6">
    <source>
        <dbReference type="ARBA" id="ARBA00023211"/>
    </source>
</evidence>
<dbReference type="GO" id="GO:0016020">
    <property type="term" value="C:membrane"/>
    <property type="evidence" value="ECO:0007669"/>
    <property type="project" value="GOC"/>
</dbReference>
<evidence type="ECO:0000256" key="3">
    <source>
        <dbReference type="ARBA" id="ARBA00022723"/>
    </source>
</evidence>